<dbReference type="RefSeq" id="WP_174405863.1">
    <property type="nucleotide sequence ID" value="NZ_BLVO01000013.1"/>
</dbReference>
<dbReference type="GO" id="GO:0031167">
    <property type="term" value="P:rRNA methylation"/>
    <property type="evidence" value="ECO:0007669"/>
    <property type="project" value="InterPro"/>
</dbReference>
<keyword evidence="4" id="KW-1185">Reference proteome</keyword>
<dbReference type="Gene3D" id="3.40.50.150">
    <property type="entry name" value="Vaccinia Virus protein VP39"/>
    <property type="match status" value="1"/>
</dbReference>
<dbReference type="AlphaFoldDB" id="A0A7J0BM65"/>
<accession>A0A7J0BM65</accession>
<dbReference type="PROSITE" id="PS00092">
    <property type="entry name" value="N6_MTASE"/>
    <property type="match status" value="1"/>
</dbReference>
<dbReference type="Pfam" id="PF03602">
    <property type="entry name" value="Cons_hypoth95"/>
    <property type="match status" value="1"/>
</dbReference>
<dbReference type="EMBL" id="BLVO01000013">
    <property type="protein sequence ID" value="GFM34255.1"/>
    <property type="molecule type" value="Genomic_DNA"/>
</dbReference>
<dbReference type="GO" id="GO:0003676">
    <property type="term" value="F:nucleic acid binding"/>
    <property type="evidence" value="ECO:0007669"/>
    <property type="project" value="InterPro"/>
</dbReference>
<dbReference type="InterPro" id="IPR029063">
    <property type="entry name" value="SAM-dependent_MTases_sf"/>
</dbReference>
<dbReference type="GO" id="GO:0008168">
    <property type="term" value="F:methyltransferase activity"/>
    <property type="evidence" value="ECO:0007669"/>
    <property type="project" value="UniProtKB-KW"/>
</dbReference>
<dbReference type="PANTHER" id="PTHR43542">
    <property type="entry name" value="METHYLTRANSFERASE"/>
    <property type="match status" value="1"/>
</dbReference>
<dbReference type="InterPro" id="IPR002052">
    <property type="entry name" value="DNA_methylase_N6_adenine_CS"/>
</dbReference>
<keyword evidence="2 3" id="KW-0808">Transferase</keyword>
<gene>
    <name evidence="3" type="ORF">DSM101010T_26200</name>
</gene>
<comment type="caution">
    <text evidence="3">The sequence shown here is derived from an EMBL/GenBank/DDBJ whole genome shotgun (WGS) entry which is preliminary data.</text>
</comment>
<name>A0A7J0BM65_9BACT</name>
<dbReference type="NCBIfam" id="TIGR00095">
    <property type="entry name" value="16S rRNA (guanine(966)-N(2))-methyltransferase RsmD"/>
    <property type="match status" value="1"/>
</dbReference>
<dbReference type="CDD" id="cd02440">
    <property type="entry name" value="AdoMet_MTases"/>
    <property type="match status" value="1"/>
</dbReference>
<dbReference type="InterPro" id="IPR004398">
    <property type="entry name" value="RNA_MeTrfase_RsmD"/>
</dbReference>
<dbReference type="Proteomes" id="UP000503840">
    <property type="component" value="Unassembled WGS sequence"/>
</dbReference>
<dbReference type="PIRSF" id="PIRSF004553">
    <property type="entry name" value="CHP00095"/>
    <property type="match status" value="1"/>
</dbReference>
<organism evidence="3 4">
    <name type="scientific">Desulfovibrio subterraneus</name>
    <dbReference type="NCBI Taxonomy" id="2718620"/>
    <lineage>
        <taxon>Bacteria</taxon>
        <taxon>Pseudomonadati</taxon>
        <taxon>Thermodesulfobacteriota</taxon>
        <taxon>Desulfovibrionia</taxon>
        <taxon>Desulfovibrionales</taxon>
        <taxon>Desulfovibrionaceae</taxon>
        <taxon>Desulfovibrio</taxon>
    </lineage>
</organism>
<evidence type="ECO:0000313" key="4">
    <source>
        <dbReference type="Proteomes" id="UP000503840"/>
    </source>
</evidence>
<dbReference type="PANTHER" id="PTHR43542:SF1">
    <property type="entry name" value="METHYLTRANSFERASE"/>
    <property type="match status" value="1"/>
</dbReference>
<evidence type="ECO:0000256" key="2">
    <source>
        <dbReference type="ARBA" id="ARBA00022679"/>
    </source>
</evidence>
<sequence>MRIIAGEYGGRSLKTTEGPGYRPATSKVRQAVFSMLESRGLYWPDVRVLDLFAGSGALTFEALSRGAQEGWFVEMNKKAAALITENAVKLGVAPDRYRVFAEDMKNVVSKRASEPFDLIFIDPPYGFNFLTPALTAVLRFGWLAEGGFICAEVESKLPLPPETEHPDLELIANRAYGQTRILLWTTRENG</sequence>
<protein>
    <submittedName>
        <fullName evidence="3">Methyltransferase</fullName>
    </submittedName>
</protein>
<keyword evidence="1 3" id="KW-0489">Methyltransferase</keyword>
<evidence type="ECO:0000313" key="3">
    <source>
        <dbReference type="EMBL" id="GFM34255.1"/>
    </source>
</evidence>
<reference evidence="3 4" key="1">
    <citation type="submission" date="2020-05" db="EMBL/GenBank/DDBJ databases">
        <title>Draft genome sequence of Desulfovibrio sp. strain HN2T.</title>
        <authorList>
            <person name="Ueno A."/>
            <person name="Tamazawa S."/>
            <person name="Tamamura S."/>
            <person name="Murakami T."/>
            <person name="Kiyama T."/>
            <person name="Inomata H."/>
            <person name="Amano Y."/>
            <person name="Miyakawa K."/>
            <person name="Tamaki H."/>
            <person name="Naganuma T."/>
            <person name="Kaneko K."/>
        </authorList>
    </citation>
    <scope>NUCLEOTIDE SEQUENCE [LARGE SCALE GENOMIC DNA]</scope>
    <source>
        <strain evidence="3 4">HN2</strain>
    </source>
</reference>
<dbReference type="SUPFAM" id="SSF53335">
    <property type="entry name" value="S-adenosyl-L-methionine-dependent methyltransferases"/>
    <property type="match status" value="1"/>
</dbReference>
<proteinExistence type="predicted"/>
<evidence type="ECO:0000256" key="1">
    <source>
        <dbReference type="ARBA" id="ARBA00022603"/>
    </source>
</evidence>